<dbReference type="Pfam" id="PF00106">
    <property type="entry name" value="adh_short"/>
    <property type="match status" value="1"/>
</dbReference>
<dbReference type="EC" id="1.1.1.100" evidence="2"/>
<dbReference type="AlphaFoldDB" id="A0A8H7MFT1"/>
<dbReference type="CDD" id="cd05233">
    <property type="entry name" value="SDR_c"/>
    <property type="match status" value="1"/>
</dbReference>
<dbReference type="PANTHER" id="PTHR42879">
    <property type="entry name" value="3-OXOACYL-(ACYL-CARRIER-PROTEIN) REDUCTASE"/>
    <property type="match status" value="1"/>
</dbReference>
<protein>
    <recommendedName>
        <fullName evidence="2">3-oxoacyl-[acyl-carrier-protein] reductase</fullName>
        <ecNumber evidence="2">1.1.1.100</ecNumber>
    </recommendedName>
</protein>
<dbReference type="EMBL" id="RZGK01000016">
    <property type="protein sequence ID" value="KAF9693250.1"/>
    <property type="molecule type" value="Genomic_DNA"/>
</dbReference>
<dbReference type="PANTHER" id="PTHR42879:SF2">
    <property type="entry name" value="3-OXOACYL-[ACYL-CARRIER-PROTEIN] REDUCTASE FABG"/>
    <property type="match status" value="1"/>
</dbReference>
<dbReference type="PRINTS" id="PR00081">
    <property type="entry name" value="GDHRDH"/>
</dbReference>
<accession>A0A8H7MFT1</accession>
<comment type="similarity">
    <text evidence="1 5">Belongs to the short-chain dehydrogenases/reductases (SDR) family.</text>
</comment>
<keyword evidence="7" id="KW-1185">Reference proteome</keyword>
<evidence type="ECO:0000256" key="1">
    <source>
        <dbReference type="ARBA" id="ARBA00006484"/>
    </source>
</evidence>
<evidence type="ECO:0000256" key="3">
    <source>
        <dbReference type="ARBA" id="ARBA00022857"/>
    </source>
</evidence>
<dbReference type="SUPFAM" id="SSF51735">
    <property type="entry name" value="NAD(P)-binding Rossmann-fold domains"/>
    <property type="match status" value="1"/>
</dbReference>
<comment type="caution">
    <text evidence="6">The sequence shown here is derived from an EMBL/GenBank/DDBJ whole genome shotgun (WGS) entry which is preliminary data.</text>
</comment>
<sequence>MSSFENKVAIVTGCSSGIGFATTQILLARKAKVFGIDISPFKQEVDKSGFTFYQVDLTKPDAANEAVAACTQKYGPKVDILANVAGVMDAFGSVDTVKESEWERVLSLNLTVPIRLMAAVLPSMKEHKGGAIINVASKAATSGATAGVAYTSSKHGLVGATKNVAWRFHNEGIRCNAVLPGGVATNIQSSIQREDWDLPAYLASSGVIGLHTPSDAQGIPQTDISPEDVANVIVFLASDEAKKVNGVLMPVDNAWSTI</sequence>
<gene>
    <name evidence="6" type="ORF">EKO04_008903</name>
</gene>
<evidence type="ECO:0000256" key="4">
    <source>
        <dbReference type="ARBA" id="ARBA00048508"/>
    </source>
</evidence>
<evidence type="ECO:0000256" key="2">
    <source>
        <dbReference type="ARBA" id="ARBA00012948"/>
    </source>
</evidence>
<dbReference type="InterPro" id="IPR002347">
    <property type="entry name" value="SDR_fam"/>
</dbReference>
<dbReference type="PRINTS" id="PR00080">
    <property type="entry name" value="SDRFAMILY"/>
</dbReference>
<evidence type="ECO:0000256" key="5">
    <source>
        <dbReference type="RuleBase" id="RU000363"/>
    </source>
</evidence>
<comment type="catalytic activity">
    <reaction evidence="4">
        <text>a (3R)-hydroxyacyl-[ACP] + NADP(+) = a 3-oxoacyl-[ACP] + NADPH + H(+)</text>
        <dbReference type="Rhea" id="RHEA:17397"/>
        <dbReference type="Rhea" id="RHEA-COMP:9916"/>
        <dbReference type="Rhea" id="RHEA-COMP:9945"/>
        <dbReference type="ChEBI" id="CHEBI:15378"/>
        <dbReference type="ChEBI" id="CHEBI:57783"/>
        <dbReference type="ChEBI" id="CHEBI:58349"/>
        <dbReference type="ChEBI" id="CHEBI:78776"/>
        <dbReference type="ChEBI" id="CHEBI:78827"/>
        <dbReference type="EC" id="1.1.1.100"/>
    </reaction>
</comment>
<dbReference type="InterPro" id="IPR050259">
    <property type="entry name" value="SDR"/>
</dbReference>
<name>A0A8H7MFT1_9PLEO</name>
<dbReference type="GO" id="GO:0004316">
    <property type="term" value="F:3-oxoacyl-[acyl-carrier-protein] reductase (NADPH) activity"/>
    <property type="evidence" value="ECO:0007669"/>
    <property type="project" value="UniProtKB-EC"/>
</dbReference>
<evidence type="ECO:0000313" key="6">
    <source>
        <dbReference type="EMBL" id="KAF9693250.1"/>
    </source>
</evidence>
<evidence type="ECO:0000313" key="7">
    <source>
        <dbReference type="Proteomes" id="UP000651452"/>
    </source>
</evidence>
<dbReference type="Proteomes" id="UP000651452">
    <property type="component" value="Unassembled WGS sequence"/>
</dbReference>
<dbReference type="InterPro" id="IPR036291">
    <property type="entry name" value="NAD(P)-bd_dom_sf"/>
</dbReference>
<dbReference type="Gene3D" id="3.40.50.720">
    <property type="entry name" value="NAD(P)-binding Rossmann-like Domain"/>
    <property type="match status" value="1"/>
</dbReference>
<reference evidence="6" key="1">
    <citation type="submission" date="2018-12" db="EMBL/GenBank/DDBJ databases">
        <authorList>
            <person name="Syme R.A."/>
            <person name="Farfan-Caceres L."/>
            <person name="Lichtenzveig J."/>
        </authorList>
    </citation>
    <scope>NUCLEOTIDE SEQUENCE</scope>
    <source>
        <strain evidence="6">Al4</strain>
    </source>
</reference>
<dbReference type="OrthoDB" id="417891at2759"/>
<organism evidence="6 7">
    <name type="scientific">Ascochyta lentis</name>
    <dbReference type="NCBI Taxonomy" id="205686"/>
    <lineage>
        <taxon>Eukaryota</taxon>
        <taxon>Fungi</taxon>
        <taxon>Dikarya</taxon>
        <taxon>Ascomycota</taxon>
        <taxon>Pezizomycotina</taxon>
        <taxon>Dothideomycetes</taxon>
        <taxon>Pleosporomycetidae</taxon>
        <taxon>Pleosporales</taxon>
        <taxon>Pleosporineae</taxon>
        <taxon>Didymellaceae</taxon>
        <taxon>Ascochyta</taxon>
    </lineage>
</organism>
<dbReference type="FunFam" id="3.40.50.720:FF:000084">
    <property type="entry name" value="Short-chain dehydrogenase reductase"/>
    <property type="match status" value="1"/>
</dbReference>
<keyword evidence="3" id="KW-0521">NADP</keyword>
<reference evidence="6" key="2">
    <citation type="submission" date="2020-09" db="EMBL/GenBank/DDBJ databases">
        <title>Reference genome assembly for Australian Ascochyta lentis isolate Al4.</title>
        <authorList>
            <person name="Lee R.C."/>
            <person name="Farfan-Caceres L.M."/>
            <person name="Debler J.W."/>
            <person name="Williams A.H."/>
            <person name="Henares B.M."/>
        </authorList>
    </citation>
    <scope>NUCLEOTIDE SEQUENCE</scope>
    <source>
        <strain evidence="6">Al4</strain>
    </source>
</reference>
<proteinExistence type="inferred from homology"/>